<dbReference type="EMBL" id="CP000027">
    <property type="protein sequence ID" value="AAW40584.1"/>
    <property type="molecule type" value="Genomic_DNA"/>
</dbReference>
<organism evidence="1 2">
    <name type="scientific">Dehalococcoides mccartyi (strain ATCC BAA-2266 / KCTC 15142 / 195)</name>
    <name type="common">Dehalococcoides ethenogenes (strain 195)</name>
    <dbReference type="NCBI Taxonomy" id="243164"/>
    <lineage>
        <taxon>Bacteria</taxon>
        <taxon>Bacillati</taxon>
        <taxon>Chloroflexota</taxon>
        <taxon>Dehalococcoidia</taxon>
        <taxon>Dehalococcoidales</taxon>
        <taxon>Dehalococcoidaceae</taxon>
        <taxon>Dehalococcoides</taxon>
    </lineage>
</organism>
<accession>Q3ZA91</accession>
<dbReference type="KEGG" id="det:DET0107"/>
<proteinExistence type="predicted"/>
<gene>
    <name evidence="1" type="ordered locus">DET0107</name>
</gene>
<dbReference type="InParanoid" id="Q3ZA91"/>
<sequence length="45" mass="4848">MRYGRHEEIFSGKAGCSGIFVAGNGFYPGGESVSAIQFRYDLDTG</sequence>
<evidence type="ECO:0000313" key="2">
    <source>
        <dbReference type="Proteomes" id="UP000008289"/>
    </source>
</evidence>
<evidence type="ECO:0000313" key="1">
    <source>
        <dbReference type="EMBL" id="AAW40584.1"/>
    </source>
</evidence>
<dbReference type="AlphaFoldDB" id="Q3ZA91"/>
<name>Q3ZA91_DEHM1</name>
<protein>
    <submittedName>
        <fullName evidence="1">Uncharacterized protein</fullName>
    </submittedName>
</protein>
<dbReference type="STRING" id="243164.DET0107"/>
<dbReference type="Proteomes" id="UP000008289">
    <property type="component" value="Chromosome"/>
</dbReference>
<reference evidence="1 2" key="1">
    <citation type="journal article" date="2005" name="Science">
        <title>Genome sequence of the PCE-dechlorinating bacterium Dehalococcoides ethenogenes.</title>
        <authorList>
            <person name="Seshadri R."/>
            <person name="Adrian L."/>
            <person name="Fouts D.E."/>
            <person name="Eisen J.A."/>
            <person name="Phillippy A.M."/>
            <person name="Methe B.A."/>
            <person name="Ward N.L."/>
            <person name="Nelson W.C."/>
            <person name="Deboy R.T."/>
            <person name="Khouri H.M."/>
            <person name="Kolonay J.F."/>
            <person name="Dodson R.J."/>
            <person name="Daugherty S.C."/>
            <person name="Brinkac L.M."/>
            <person name="Sullivan S.A."/>
            <person name="Madupu R."/>
            <person name="Nelson K.E."/>
            <person name="Kang K.H."/>
            <person name="Impraim M."/>
            <person name="Tran K."/>
            <person name="Robinson J.M."/>
            <person name="Forberger H.A."/>
            <person name="Fraser C.M."/>
            <person name="Zinder S.H."/>
            <person name="Heidelberg J.F."/>
        </authorList>
    </citation>
    <scope>NUCLEOTIDE SEQUENCE [LARGE SCALE GENOMIC DNA]</scope>
    <source>
        <strain evidence="2">ATCC BAA-2266 / KCTC 15142 / 195</strain>
    </source>
</reference>
<keyword evidence="2" id="KW-1185">Reference proteome</keyword>
<dbReference type="HOGENOM" id="CLU_3198840_0_0_0"/>